<reference evidence="2 3" key="1">
    <citation type="submission" date="2020-09" db="EMBL/GenBank/DDBJ databases">
        <title>De no assembly of potato wild relative species, Solanum commersonii.</title>
        <authorList>
            <person name="Cho K."/>
        </authorList>
    </citation>
    <scope>NUCLEOTIDE SEQUENCE [LARGE SCALE GENOMIC DNA]</scope>
    <source>
        <strain evidence="2">LZ3.2</strain>
        <tissue evidence="2">Leaf</tissue>
    </source>
</reference>
<name>A0A9J5Z0H5_SOLCO</name>
<dbReference type="AlphaFoldDB" id="A0A9J5Z0H5"/>
<keyword evidence="3" id="KW-1185">Reference proteome</keyword>
<evidence type="ECO:0000313" key="3">
    <source>
        <dbReference type="Proteomes" id="UP000824120"/>
    </source>
</evidence>
<organism evidence="2 3">
    <name type="scientific">Solanum commersonii</name>
    <name type="common">Commerson's wild potato</name>
    <name type="synonym">Commerson's nightshade</name>
    <dbReference type="NCBI Taxonomy" id="4109"/>
    <lineage>
        <taxon>Eukaryota</taxon>
        <taxon>Viridiplantae</taxon>
        <taxon>Streptophyta</taxon>
        <taxon>Embryophyta</taxon>
        <taxon>Tracheophyta</taxon>
        <taxon>Spermatophyta</taxon>
        <taxon>Magnoliopsida</taxon>
        <taxon>eudicotyledons</taxon>
        <taxon>Gunneridae</taxon>
        <taxon>Pentapetalae</taxon>
        <taxon>asterids</taxon>
        <taxon>lamiids</taxon>
        <taxon>Solanales</taxon>
        <taxon>Solanaceae</taxon>
        <taxon>Solanoideae</taxon>
        <taxon>Solaneae</taxon>
        <taxon>Solanum</taxon>
    </lineage>
</organism>
<feature type="compositionally biased region" description="Basic residues" evidence="1">
    <location>
        <begin position="22"/>
        <end position="36"/>
    </location>
</feature>
<comment type="caution">
    <text evidence="2">The sequence shown here is derived from an EMBL/GenBank/DDBJ whole genome shotgun (WGS) entry which is preliminary data.</text>
</comment>
<feature type="region of interest" description="Disordered" evidence="1">
    <location>
        <begin position="1"/>
        <end position="36"/>
    </location>
</feature>
<dbReference type="Proteomes" id="UP000824120">
    <property type="component" value="Chromosome 5"/>
</dbReference>
<evidence type="ECO:0000313" key="2">
    <source>
        <dbReference type="EMBL" id="KAG5605653.1"/>
    </source>
</evidence>
<accession>A0A9J5Z0H5</accession>
<dbReference type="EMBL" id="JACXVP010000005">
    <property type="protein sequence ID" value="KAG5605653.1"/>
    <property type="molecule type" value="Genomic_DNA"/>
</dbReference>
<proteinExistence type="predicted"/>
<protein>
    <submittedName>
        <fullName evidence="2">Uncharacterized protein</fullName>
    </submittedName>
</protein>
<sequence length="89" mass="10657">MHVHSKEECQIGNNHRVEKSLHHNNKMRSQRLRMKKKGNIHRIVSILITNPTPQQNAITDLQHDMNENEGKTIYMLMRPLYKIRRSNKF</sequence>
<gene>
    <name evidence="2" type="ORF">H5410_027145</name>
</gene>
<evidence type="ECO:0000256" key="1">
    <source>
        <dbReference type="SAM" id="MobiDB-lite"/>
    </source>
</evidence>
<feature type="compositionally biased region" description="Basic and acidic residues" evidence="1">
    <location>
        <begin position="1"/>
        <end position="21"/>
    </location>
</feature>